<proteinExistence type="predicted"/>
<feature type="region of interest" description="Disordered" evidence="1">
    <location>
        <begin position="1"/>
        <end position="40"/>
    </location>
</feature>
<dbReference type="EMBL" id="CACTIH010001811">
    <property type="protein sequence ID" value="CAA2963591.1"/>
    <property type="molecule type" value="Genomic_DNA"/>
</dbReference>
<dbReference type="Gramene" id="OE9A097793T1">
    <property type="protein sequence ID" value="OE9A097793C1"/>
    <property type="gene ID" value="OE9A097793"/>
</dbReference>
<keyword evidence="3" id="KW-1185">Reference proteome</keyword>
<feature type="compositionally biased region" description="Gly residues" evidence="1">
    <location>
        <begin position="26"/>
        <end position="39"/>
    </location>
</feature>
<evidence type="ECO:0000313" key="3">
    <source>
        <dbReference type="Proteomes" id="UP000594638"/>
    </source>
</evidence>
<evidence type="ECO:0000256" key="1">
    <source>
        <dbReference type="SAM" id="MobiDB-lite"/>
    </source>
</evidence>
<dbReference type="Proteomes" id="UP000594638">
    <property type="component" value="Unassembled WGS sequence"/>
</dbReference>
<evidence type="ECO:0000313" key="2">
    <source>
        <dbReference type="EMBL" id="CAA2963591.1"/>
    </source>
</evidence>
<reference evidence="2 3" key="1">
    <citation type="submission" date="2019-12" db="EMBL/GenBank/DDBJ databases">
        <authorList>
            <person name="Alioto T."/>
            <person name="Alioto T."/>
            <person name="Gomez Garrido J."/>
        </authorList>
    </citation>
    <scope>NUCLEOTIDE SEQUENCE [LARGE SCALE GENOMIC DNA]</scope>
</reference>
<comment type="caution">
    <text evidence="2">The sequence shown here is derived from an EMBL/GenBank/DDBJ whole genome shotgun (WGS) entry which is preliminary data.</text>
</comment>
<accession>A0A8S0Q7X9</accession>
<protein>
    <submittedName>
        <fullName evidence="2">Uncharacterized protein</fullName>
    </submittedName>
</protein>
<organism evidence="2 3">
    <name type="scientific">Olea europaea subsp. europaea</name>
    <dbReference type="NCBI Taxonomy" id="158383"/>
    <lineage>
        <taxon>Eukaryota</taxon>
        <taxon>Viridiplantae</taxon>
        <taxon>Streptophyta</taxon>
        <taxon>Embryophyta</taxon>
        <taxon>Tracheophyta</taxon>
        <taxon>Spermatophyta</taxon>
        <taxon>Magnoliopsida</taxon>
        <taxon>eudicotyledons</taxon>
        <taxon>Gunneridae</taxon>
        <taxon>Pentapetalae</taxon>
        <taxon>asterids</taxon>
        <taxon>lamiids</taxon>
        <taxon>Lamiales</taxon>
        <taxon>Oleaceae</taxon>
        <taxon>Oleeae</taxon>
        <taxon>Olea</taxon>
    </lineage>
</organism>
<dbReference type="AlphaFoldDB" id="A0A8S0Q7X9"/>
<gene>
    <name evidence="2" type="ORF">OLEA9_A097793</name>
</gene>
<name>A0A8S0Q7X9_OLEEU</name>
<sequence length="160" mass="16951">MADDGWEGTKYAMPSDPRNGQQLTRGWGGTQHSGAGLQGGVHAKGWGGTLEPFARGWGVGIGCMLKAGEELGIQLQEVEIGCMLKIGEVLSNPSQEVGVRCVPKAGTELSNRSQEVGGGSVMKAGVELSNLLQKDRVEVFPIIPFEQENRTTGAFKGTHD</sequence>